<evidence type="ECO:0000259" key="13">
    <source>
        <dbReference type="PROSITE" id="PS50944"/>
    </source>
</evidence>
<dbReference type="Gene3D" id="1.10.10.10">
    <property type="entry name" value="Winged helix-like DNA-binding domain superfamily/Winged helix DNA-binding domain"/>
    <property type="match status" value="1"/>
</dbReference>
<dbReference type="GO" id="GO:0003700">
    <property type="term" value="F:DNA-binding transcription factor activity"/>
    <property type="evidence" value="ECO:0007669"/>
    <property type="project" value="InterPro"/>
</dbReference>
<evidence type="ECO:0000256" key="9">
    <source>
        <dbReference type="ARBA" id="ARBA00023159"/>
    </source>
</evidence>
<keyword evidence="8" id="KW-0238">DNA-binding</keyword>
<evidence type="ECO:0000256" key="1">
    <source>
        <dbReference type="ARBA" id="ARBA00004496"/>
    </source>
</evidence>
<dbReference type="InterPro" id="IPR036421">
    <property type="entry name" value="Fe_dep_repressor_sf"/>
</dbReference>
<dbReference type="AlphaFoldDB" id="A0A2A4SQZ8"/>
<keyword evidence="6" id="KW-0408">Iron</keyword>
<evidence type="ECO:0000256" key="10">
    <source>
        <dbReference type="ARBA" id="ARBA00023163"/>
    </source>
</evidence>
<evidence type="ECO:0000256" key="6">
    <source>
        <dbReference type="ARBA" id="ARBA00023004"/>
    </source>
</evidence>
<dbReference type="GO" id="GO:0003677">
    <property type="term" value="F:DNA binding"/>
    <property type="evidence" value="ECO:0007669"/>
    <property type="project" value="UniProtKB-KW"/>
</dbReference>
<dbReference type="SUPFAM" id="SSF47979">
    <property type="entry name" value="Iron-dependent repressor protein, dimerization domain"/>
    <property type="match status" value="1"/>
</dbReference>
<dbReference type="Pfam" id="PF01325">
    <property type="entry name" value="Fe_dep_repress"/>
    <property type="match status" value="1"/>
</dbReference>
<evidence type="ECO:0000256" key="3">
    <source>
        <dbReference type="ARBA" id="ARBA00011738"/>
    </source>
</evidence>
<dbReference type="Gene3D" id="2.30.30.90">
    <property type="match status" value="1"/>
</dbReference>
<evidence type="ECO:0000256" key="7">
    <source>
        <dbReference type="ARBA" id="ARBA00023015"/>
    </source>
</evidence>
<dbReference type="InterPro" id="IPR022687">
    <property type="entry name" value="HTH_DTXR"/>
</dbReference>
<evidence type="ECO:0000256" key="4">
    <source>
        <dbReference type="ARBA" id="ARBA00022490"/>
    </source>
</evidence>
<evidence type="ECO:0000256" key="5">
    <source>
        <dbReference type="ARBA" id="ARBA00022491"/>
    </source>
</evidence>
<dbReference type="GO" id="GO:0005737">
    <property type="term" value="C:cytoplasm"/>
    <property type="evidence" value="ECO:0007669"/>
    <property type="project" value="UniProtKB-SubCell"/>
</dbReference>
<dbReference type="GO" id="GO:0046983">
    <property type="term" value="F:protein dimerization activity"/>
    <property type="evidence" value="ECO:0007669"/>
    <property type="project" value="InterPro"/>
</dbReference>
<keyword evidence="5" id="KW-0678">Repressor</keyword>
<feature type="domain" description="HTH dtxR-type" evidence="13">
    <location>
        <begin position="1"/>
        <end position="66"/>
    </location>
</feature>
<sequence>MKERASIVVEEYLQVIYSLLSEGKPIKAVNLANRLETSPSTVHATLSRMQRDALINIGKKKEIELTEEGFKKAENLAARHRLVETFLCDTLGIPWHEVHTHAHVMEHGLTPLIEEKLAEFLNFPETCPHGTPIPGSNKTLPENMIQLDAVKNGDQIEIVVIDESLEDSVELMRFLEEKKILPGKQHQVLETLAVTKTIILESEAGQVTIPFDIANKIGVIPVEE</sequence>
<dbReference type="Pfam" id="PF02742">
    <property type="entry name" value="Fe_dep_repr_C"/>
    <property type="match status" value="1"/>
</dbReference>
<proteinExistence type="inferred from homology"/>
<dbReference type="GO" id="GO:0046914">
    <property type="term" value="F:transition metal ion binding"/>
    <property type="evidence" value="ECO:0007669"/>
    <property type="project" value="InterPro"/>
</dbReference>
<dbReference type="InterPro" id="IPR001367">
    <property type="entry name" value="Fe_dep_repressor"/>
</dbReference>
<accession>A0A2A4SQZ8</accession>
<evidence type="ECO:0000313" key="14">
    <source>
        <dbReference type="EMBL" id="PCI23678.1"/>
    </source>
</evidence>
<evidence type="ECO:0000256" key="11">
    <source>
        <dbReference type="ARBA" id="ARBA00023211"/>
    </source>
</evidence>
<keyword evidence="7" id="KW-0805">Transcription regulation</keyword>
<dbReference type="PANTHER" id="PTHR33238:SF11">
    <property type="entry name" value="TRANSCRIPTIONAL REGULATOR MNTR"/>
    <property type="match status" value="1"/>
</dbReference>
<dbReference type="InterPro" id="IPR036390">
    <property type="entry name" value="WH_DNA-bd_sf"/>
</dbReference>
<protein>
    <recommendedName>
        <fullName evidence="12">Manganese transport regulator</fullName>
    </recommendedName>
</protein>
<dbReference type="PANTHER" id="PTHR33238">
    <property type="entry name" value="IRON (METAL) DEPENDENT REPRESSOR, DTXR FAMILY"/>
    <property type="match status" value="1"/>
</dbReference>
<dbReference type="SMART" id="SM00529">
    <property type="entry name" value="HTH_DTXR"/>
    <property type="match status" value="1"/>
</dbReference>
<keyword evidence="11" id="KW-0464">Manganese</keyword>
<dbReference type="InterPro" id="IPR022689">
    <property type="entry name" value="Iron_dep_repressor"/>
</dbReference>
<dbReference type="InterPro" id="IPR008988">
    <property type="entry name" value="Transcriptional_repressor_C"/>
</dbReference>
<comment type="caution">
    <text evidence="14">The sequence shown here is derived from an EMBL/GenBank/DDBJ whole genome shotgun (WGS) entry which is preliminary data.</text>
</comment>
<dbReference type="Proteomes" id="UP000218113">
    <property type="component" value="Unassembled WGS sequence"/>
</dbReference>
<dbReference type="InterPro" id="IPR038157">
    <property type="entry name" value="FeoA_core_dom"/>
</dbReference>
<comment type="subunit">
    <text evidence="3">Homodimer.</text>
</comment>
<gene>
    <name evidence="14" type="ORF">COB67_12490</name>
</gene>
<keyword evidence="10" id="KW-0804">Transcription</keyword>
<evidence type="ECO:0000256" key="8">
    <source>
        <dbReference type="ARBA" id="ARBA00023125"/>
    </source>
</evidence>
<keyword evidence="4" id="KW-0963">Cytoplasm</keyword>
<reference evidence="15" key="1">
    <citation type="submission" date="2017-08" db="EMBL/GenBank/DDBJ databases">
        <title>A dynamic microbial community with high functional redundancy inhabits the cold, oxic subseafloor aquifer.</title>
        <authorList>
            <person name="Tully B.J."/>
            <person name="Wheat C.G."/>
            <person name="Glazer B.T."/>
            <person name="Huber J.A."/>
        </authorList>
    </citation>
    <scope>NUCLEOTIDE SEQUENCE [LARGE SCALE GENOMIC DNA]</scope>
</reference>
<evidence type="ECO:0000256" key="12">
    <source>
        <dbReference type="ARBA" id="ARBA00032593"/>
    </source>
</evidence>
<evidence type="ECO:0000256" key="2">
    <source>
        <dbReference type="ARBA" id="ARBA00007871"/>
    </source>
</evidence>
<dbReference type="PROSITE" id="PS50944">
    <property type="entry name" value="HTH_DTXR"/>
    <property type="match status" value="1"/>
</dbReference>
<dbReference type="EMBL" id="NVSR01000137">
    <property type="protein sequence ID" value="PCI23678.1"/>
    <property type="molecule type" value="Genomic_DNA"/>
</dbReference>
<evidence type="ECO:0000313" key="15">
    <source>
        <dbReference type="Proteomes" id="UP000218113"/>
    </source>
</evidence>
<dbReference type="SUPFAM" id="SSF46785">
    <property type="entry name" value="Winged helix' DNA-binding domain"/>
    <property type="match status" value="1"/>
</dbReference>
<dbReference type="InterPro" id="IPR050536">
    <property type="entry name" value="DtxR_MntR_Metal-Reg"/>
</dbReference>
<dbReference type="SUPFAM" id="SSF50037">
    <property type="entry name" value="C-terminal domain of transcriptional repressors"/>
    <property type="match status" value="1"/>
</dbReference>
<dbReference type="InterPro" id="IPR036388">
    <property type="entry name" value="WH-like_DNA-bd_sf"/>
</dbReference>
<organism evidence="14 15">
    <name type="scientific">SAR324 cluster bacterium</name>
    <dbReference type="NCBI Taxonomy" id="2024889"/>
    <lineage>
        <taxon>Bacteria</taxon>
        <taxon>Deltaproteobacteria</taxon>
        <taxon>SAR324 cluster</taxon>
    </lineage>
</organism>
<name>A0A2A4SQZ8_9DELT</name>
<comment type="subcellular location">
    <subcellularLocation>
        <location evidence="1">Cytoplasm</location>
    </subcellularLocation>
</comment>
<keyword evidence="9" id="KW-0010">Activator</keyword>
<comment type="similarity">
    <text evidence="2">Belongs to the DtxR/MntR family.</text>
</comment>